<dbReference type="AlphaFoldDB" id="A0A803LWW3"/>
<protein>
    <recommendedName>
        <fullName evidence="6">PH domain-containing protein</fullName>
    </recommendedName>
</protein>
<name>A0A803LWW3_CHEQI</name>
<feature type="domain" description="VAN3-binding protein-like auxin canalisation" evidence="2">
    <location>
        <begin position="1"/>
        <end position="111"/>
    </location>
</feature>
<dbReference type="GO" id="GO:0010087">
    <property type="term" value="P:phloem or xylem histogenesis"/>
    <property type="evidence" value="ECO:0007669"/>
    <property type="project" value="TreeGrafter"/>
</dbReference>
<proteinExistence type="predicted"/>
<evidence type="ECO:0000313" key="5">
    <source>
        <dbReference type="Proteomes" id="UP000596660"/>
    </source>
</evidence>
<dbReference type="InterPro" id="IPR013666">
    <property type="entry name" value="PH_pln"/>
</dbReference>
<dbReference type="InterPro" id="IPR008546">
    <property type="entry name" value="VAN3-bd-like_auxin_canal"/>
</dbReference>
<organism evidence="4 5">
    <name type="scientific">Chenopodium quinoa</name>
    <name type="common">Quinoa</name>
    <dbReference type="NCBI Taxonomy" id="63459"/>
    <lineage>
        <taxon>Eukaryota</taxon>
        <taxon>Viridiplantae</taxon>
        <taxon>Streptophyta</taxon>
        <taxon>Embryophyta</taxon>
        <taxon>Tracheophyta</taxon>
        <taxon>Spermatophyta</taxon>
        <taxon>Magnoliopsida</taxon>
        <taxon>eudicotyledons</taxon>
        <taxon>Gunneridae</taxon>
        <taxon>Pentapetalae</taxon>
        <taxon>Caryophyllales</taxon>
        <taxon>Chenopodiaceae</taxon>
        <taxon>Chenopodioideae</taxon>
        <taxon>Atripliceae</taxon>
        <taxon>Chenopodium</taxon>
    </lineage>
</organism>
<dbReference type="Gramene" id="AUR62019964-RA">
    <property type="protein sequence ID" value="AUR62019964-RA:cds"/>
    <property type="gene ID" value="AUR62019964"/>
</dbReference>
<sequence length="253" mass="27459">MHAALSIAGLAAALAAVAAPDDSSSVSKMSRAIASATELLASHCIEIAEQAGADHDRVASAVRSAVDIQSPGDLMTLTAAAATALRAEAALRSRLPKDAKRNAAISPCDKGLSDASSVDPYHSETEEPKFPCIGELMQHSKKGGLRWKQVTVYINKKSQVILKLKSKHVGGAFSKKDKCLVYEVCDQISTWPFRKERENLEAYFGLKTAQGFLEFKCKNKVHKQQWVDGIQSMLDKVCCIEDIDSSLQRINVK</sequence>
<dbReference type="InterPro" id="IPR040269">
    <property type="entry name" value="VAB"/>
</dbReference>
<dbReference type="EnsemblPlants" id="AUR62019964-RA">
    <property type="protein sequence ID" value="AUR62019964-RA:cds"/>
    <property type="gene ID" value="AUR62019964"/>
</dbReference>
<evidence type="ECO:0000256" key="1">
    <source>
        <dbReference type="SAM" id="SignalP"/>
    </source>
</evidence>
<feature type="chain" id="PRO_5031375174" description="PH domain-containing protein" evidence="1">
    <location>
        <begin position="20"/>
        <end position="253"/>
    </location>
</feature>
<dbReference type="GO" id="GO:0009734">
    <property type="term" value="P:auxin-activated signaling pathway"/>
    <property type="evidence" value="ECO:0007669"/>
    <property type="project" value="TreeGrafter"/>
</dbReference>
<dbReference type="Pfam" id="PF08458">
    <property type="entry name" value="PH_2"/>
    <property type="match status" value="1"/>
</dbReference>
<dbReference type="GO" id="GO:0010305">
    <property type="term" value="P:leaf vascular tissue pattern formation"/>
    <property type="evidence" value="ECO:0007669"/>
    <property type="project" value="TreeGrafter"/>
</dbReference>
<dbReference type="PANTHER" id="PTHR31351">
    <property type="entry name" value="EXPRESSED PROTEIN"/>
    <property type="match status" value="1"/>
</dbReference>
<reference evidence="4" key="2">
    <citation type="submission" date="2021-03" db="UniProtKB">
        <authorList>
            <consortium name="EnsemblPlants"/>
        </authorList>
    </citation>
    <scope>IDENTIFICATION</scope>
</reference>
<accession>A0A803LWW3</accession>
<keyword evidence="1" id="KW-0732">Signal</keyword>
<dbReference type="Pfam" id="PF05703">
    <property type="entry name" value="Auxin_canalis"/>
    <property type="match status" value="1"/>
</dbReference>
<dbReference type="OMA" id="FKCESRT"/>
<evidence type="ECO:0000259" key="3">
    <source>
        <dbReference type="Pfam" id="PF08458"/>
    </source>
</evidence>
<evidence type="ECO:0008006" key="6">
    <source>
        <dbReference type="Google" id="ProtNLM"/>
    </source>
</evidence>
<keyword evidence="5" id="KW-1185">Reference proteome</keyword>
<evidence type="ECO:0000313" key="4">
    <source>
        <dbReference type="EnsemblPlants" id="AUR62019964-RA:cds"/>
    </source>
</evidence>
<evidence type="ECO:0000259" key="2">
    <source>
        <dbReference type="Pfam" id="PF05703"/>
    </source>
</evidence>
<feature type="domain" description="Pleckstrin-like plant" evidence="3">
    <location>
        <begin position="135"/>
        <end position="236"/>
    </location>
</feature>
<dbReference type="SUPFAM" id="SSF50729">
    <property type="entry name" value="PH domain-like"/>
    <property type="match status" value="1"/>
</dbReference>
<dbReference type="Proteomes" id="UP000596660">
    <property type="component" value="Unplaced"/>
</dbReference>
<feature type="signal peptide" evidence="1">
    <location>
        <begin position="1"/>
        <end position="19"/>
    </location>
</feature>
<dbReference type="PANTHER" id="PTHR31351:SF24">
    <property type="entry name" value="VAN3-BINDING PROTEIN-LIKE"/>
    <property type="match status" value="1"/>
</dbReference>
<reference evidence="4" key="1">
    <citation type="journal article" date="2017" name="Nature">
        <title>The genome of Chenopodium quinoa.</title>
        <authorList>
            <person name="Jarvis D.E."/>
            <person name="Ho Y.S."/>
            <person name="Lightfoot D.J."/>
            <person name="Schmoeckel S.M."/>
            <person name="Li B."/>
            <person name="Borm T.J.A."/>
            <person name="Ohyanagi H."/>
            <person name="Mineta K."/>
            <person name="Michell C.T."/>
            <person name="Saber N."/>
            <person name="Kharbatia N.M."/>
            <person name="Rupper R.R."/>
            <person name="Sharp A.R."/>
            <person name="Dally N."/>
            <person name="Boughton B.A."/>
            <person name="Woo Y.H."/>
            <person name="Gao G."/>
            <person name="Schijlen E.G.W.M."/>
            <person name="Guo X."/>
            <person name="Momin A.A."/>
            <person name="Negrao S."/>
            <person name="Al-Babili S."/>
            <person name="Gehring C."/>
            <person name="Roessner U."/>
            <person name="Jung C."/>
            <person name="Murphy K."/>
            <person name="Arold S.T."/>
            <person name="Gojobori T."/>
            <person name="van der Linden C.G."/>
            <person name="van Loo E.N."/>
            <person name="Jellen E.N."/>
            <person name="Maughan P.J."/>
            <person name="Tester M."/>
        </authorList>
    </citation>
    <scope>NUCLEOTIDE SEQUENCE [LARGE SCALE GENOMIC DNA]</scope>
    <source>
        <strain evidence="4">cv. PI 614886</strain>
    </source>
</reference>